<name>A0A8H6Z3H5_9AGAR</name>
<accession>A0A8H6Z3H5</accession>
<reference evidence="1" key="1">
    <citation type="submission" date="2020-05" db="EMBL/GenBank/DDBJ databases">
        <title>Mycena genomes resolve the evolution of fungal bioluminescence.</title>
        <authorList>
            <person name="Tsai I.J."/>
        </authorList>
    </citation>
    <scope>NUCLEOTIDE SEQUENCE</scope>
    <source>
        <strain evidence="1">CCC161011</strain>
    </source>
</reference>
<keyword evidence="2" id="KW-1185">Reference proteome</keyword>
<protein>
    <submittedName>
        <fullName evidence="1">Uncharacterized protein</fullName>
    </submittedName>
</protein>
<proteinExistence type="predicted"/>
<gene>
    <name evidence="1" type="ORF">MVEN_00048700</name>
</gene>
<sequence length="90" mass="9501">MSTTPTMSVCGLPLPLLATFDFDAYQKCPADIAAPPDMELGDKNAQDIAILQRNKTSVTTTRAYQRAAASTAGVGSLRATQCAFTVCCLL</sequence>
<evidence type="ECO:0000313" key="1">
    <source>
        <dbReference type="EMBL" id="KAF7371910.1"/>
    </source>
</evidence>
<evidence type="ECO:0000313" key="2">
    <source>
        <dbReference type="Proteomes" id="UP000620124"/>
    </source>
</evidence>
<organism evidence="1 2">
    <name type="scientific">Mycena venus</name>
    <dbReference type="NCBI Taxonomy" id="2733690"/>
    <lineage>
        <taxon>Eukaryota</taxon>
        <taxon>Fungi</taxon>
        <taxon>Dikarya</taxon>
        <taxon>Basidiomycota</taxon>
        <taxon>Agaricomycotina</taxon>
        <taxon>Agaricomycetes</taxon>
        <taxon>Agaricomycetidae</taxon>
        <taxon>Agaricales</taxon>
        <taxon>Marasmiineae</taxon>
        <taxon>Mycenaceae</taxon>
        <taxon>Mycena</taxon>
    </lineage>
</organism>
<dbReference type="OrthoDB" id="3050918at2759"/>
<dbReference type="EMBL" id="JACAZI010000001">
    <property type="protein sequence ID" value="KAF7371910.1"/>
    <property type="molecule type" value="Genomic_DNA"/>
</dbReference>
<dbReference type="Proteomes" id="UP000620124">
    <property type="component" value="Unassembled WGS sequence"/>
</dbReference>
<dbReference type="AlphaFoldDB" id="A0A8H6Z3H5"/>
<comment type="caution">
    <text evidence="1">The sequence shown here is derived from an EMBL/GenBank/DDBJ whole genome shotgun (WGS) entry which is preliminary data.</text>
</comment>